<organism evidence="2 3">
    <name type="scientific">Phytophthora citrophthora</name>
    <dbReference type="NCBI Taxonomy" id="4793"/>
    <lineage>
        <taxon>Eukaryota</taxon>
        <taxon>Sar</taxon>
        <taxon>Stramenopiles</taxon>
        <taxon>Oomycota</taxon>
        <taxon>Peronosporomycetes</taxon>
        <taxon>Peronosporales</taxon>
        <taxon>Peronosporaceae</taxon>
        <taxon>Phytophthora</taxon>
    </lineage>
</organism>
<dbReference type="Gene3D" id="3.40.630.30">
    <property type="match status" value="1"/>
</dbReference>
<dbReference type="PANTHER" id="PTHR34815">
    <property type="entry name" value="LYSINE ACETYLTRANSFERASE"/>
    <property type="match status" value="1"/>
</dbReference>
<reference evidence="2" key="1">
    <citation type="submission" date="2023-08" db="EMBL/GenBank/DDBJ databases">
        <title>Reference Genome Resource for the Citrus Pathogen Phytophthora citrophthora.</title>
        <authorList>
            <person name="Moller H."/>
            <person name="Coetzee B."/>
            <person name="Rose L.J."/>
            <person name="Van Niekerk J.M."/>
        </authorList>
    </citation>
    <scope>NUCLEOTIDE SEQUENCE</scope>
    <source>
        <strain evidence="2">STE-U-9442</strain>
    </source>
</reference>
<dbReference type="SUPFAM" id="SSF55729">
    <property type="entry name" value="Acyl-CoA N-acyltransferases (Nat)"/>
    <property type="match status" value="1"/>
</dbReference>
<dbReference type="InterPro" id="IPR055100">
    <property type="entry name" value="GNAT_LYC1-like"/>
</dbReference>
<gene>
    <name evidence="2" type="ORF">P3T76_013638</name>
</gene>
<dbReference type="AlphaFoldDB" id="A0AAD9G2T0"/>
<dbReference type="InterPro" id="IPR016181">
    <property type="entry name" value="Acyl_CoA_acyltransferase"/>
</dbReference>
<dbReference type="InterPro" id="IPR053013">
    <property type="entry name" value="LAT"/>
</dbReference>
<protein>
    <submittedName>
        <fullName evidence="2">Lysine acetyltransferase</fullName>
    </submittedName>
</protein>
<sequence>MEKFRLVQLTQEALKLQCKTDDYEHWGAPLLTVEEWQQKDATQRATPFSEKGALFWALVDKTEKDSSTSDEGLVAGQDLLYCHCKTLRFDCVYRRFNGDIERGYSYQVSSVYTLPAFRKRGLASFFLKEVAKQLEKLPNPLISVLYSDVGPTYYDRLGWKCHPSNAATLEVDHPRNIIENNDNSFQLEPMFIDDKLAKFLETDNARLVEELSSDKFQGKEAFLILPTRGSIEWQFVNAIHYARVAGYGELPSRCGVKINDNVFVLWWHYLKESTLYVSRARFPDSGDNAAATVRALLDTALQEARKFKLKKVVIWDPPSSLTRDEERDSLEIEVADRQLSLSSAMVFHYGNNGGNSTGPLPQWIHNENVGVLLVGVRFAQREAIEFTKLGLQFRIRLSTKKEHNNGWRAECIAGVRRRWELHRRRRGTTPANFATWKMIRNCPGRYIIKHKKQNPFLIDGVPVTSIDTGDFVRQAIATAEGEVYTVVVHDLESPQCVDRMKVVVFGAEGCGGGVITYCKQDENGSDVYVHTLNTASGLRRKLSGLRIDHILKI</sequence>
<evidence type="ECO:0000259" key="1">
    <source>
        <dbReference type="Pfam" id="PF22998"/>
    </source>
</evidence>
<proteinExistence type="predicted"/>
<evidence type="ECO:0000313" key="3">
    <source>
        <dbReference type="Proteomes" id="UP001259832"/>
    </source>
</evidence>
<dbReference type="EMBL" id="JASMQC010000036">
    <property type="protein sequence ID" value="KAK1931049.1"/>
    <property type="molecule type" value="Genomic_DNA"/>
</dbReference>
<dbReference type="PANTHER" id="PTHR34815:SF2">
    <property type="entry name" value="N-ACETYLTRANSFERASE DOMAIN-CONTAINING PROTEIN"/>
    <property type="match status" value="1"/>
</dbReference>
<name>A0AAD9G2T0_9STRA</name>
<evidence type="ECO:0000313" key="2">
    <source>
        <dbReference type="EMBL" id="KAK1931049.1"/>
    </source>
</evidence>
<feature type="domain" description="LYC1 C-terminal" evidence="1">
    <location>
        <begin position="181"/>
        <end position="369"/>
    </location>
</feature>
<dbReference type="Pfam" id="PF22998">
    <property type="entry name" value="GNAT_LYC1-like"/>
    <property type="match status" value="1"/>
</dbReference>
<keyword evidence="3" id="KW-1185">Reference proteome</keyword>
<dbReference type="Proteomes" id="UP001259832">
    <property type="component" value="Unassembled WGS sequence"/>
</dbReference>
<comment type="caution">
    <text evidence="2">The sequence shown here is derived from an EMBL/GenBank/DDBJ whole genome shotgun (WGS) entry which is preliminary data.</text>
</comment>
<accession>A0AAD9G2T0</accession>